<dbReference type="Proteomes" id="UP000241769">
    <property type="component" value="Unassembled WGS sequence"/>
</dbReference>
<keyword evidence="2" id="KW-1185">Reference proteome</keyword>
<protein>
    <submittedName>
        <fullName evidence="1">Uncharacterized protein</fullName>
    </submittedName>
</protein>
<name>A0A2P6N894_9EUKA</name>
<dbReference type="InParanoid" id="A0A2P6N894"/>
<proteinExistence type="predicted"/>
<gene>
    <name evidence="1" type="ORF">PROFUN_12135</name>
</gene>
<evidence type="ECO:0000313" key="1">
    <source>
        <dbReference type="EMBL" id="PRP80177.1"/>
    </source>
</evidence>
<reference evidence="1 2" key="1">
    <citation type="journal article" date="2018" name="Genome Biol. Evol.">
        <title>Multiple Roots of Fruiting Body Formation in Amoebozoa.</title>
        <authorList>
            <person name="Hillmann F."/>
            <person name="Forbes G."/>
            <person name="Novohradska S."/>
            <person name="Ferling I."/>
            <person name="Riege K."/>
            <person name="Groth M."/>
            <person name="Westermann M."/>
            <person name="Marz M."/>
            <person name="Spaller T."/>
            <person name="Winckler T."/>
            <person name="Schaap P."/>
            <person name="Glockner G."/>
        </authorList>
    </citation>
    <scope>NUCLEOTIDE SEQUENCE [LARGE SCALE GENOMIC DNA]</scope>
    <source>
        <strain evidence="1 2">Jena</strain>
    </source>
</reference>
<organism evidence="1 2">
    <name type="scientific">Planoprotostelium fungivorum</name>
    <dbReference type="NCBI Taxonomy" id="1890364"/>
    <lineage>
        <taxon>Eukaryota</taxon>
        <taxon>Amoebozoa</taxon>
        <taxon>Evosea</taxon>
        <taxon>Variosea</taxon>
        <taxon>Cavosteliida</taxon>
        <taxon>Cavosteliaceae</taxon>
        <taxon>Planoprotostelium</taxon>
    </lineage>
</organism>
<sequence length="137" mass="15621">MSQRTHYANQNAWTDQLCRFNPIDLVEVLIPLLPILPLMEALAVFSLDSNGPHPLLSHLARQSCNILKEGKWDPHDPTEQSRWTSWGPCRSTAGADDCSNRLIFILEQFRNALKQFVSFGVQNPGIVETQTQEYQEK</sequence>
<evidence type="ECO:0000313" key="2">
    <source>
        <dbReference type="Proteomes" id="UP000241769"/>
    </source>
</evidence>
<dbReference type="AlphaFoldDB" id="A0A2P6N894"/>
<accession>A0A2P6N894</accession>
<dbReference type="EMBL" id="MDYQ01000159">
    <property type="protein sequence ID" value="PRP80177.1"/>
    <property type="molecule type" value="Genomic_DNA"/>
</dbReference>
<comment type="caution">
    <text evidence="1">The sequence shown here is derived from an EMBL/GenBank/DDBJ whole genome shotgun (WGS) entry which is preliminary data.</text>
</comment>